<dbReference type="KEGG" id="oat:OAN307_c46550"/>
<keyword evidence="3 6" id="KW-0812">Transmembrane</keyword>
<dbReference type="InterPro" id="IPR001123">
    <property type="entry name" value="LeuE-type"/>
</dbReference>
<dbReference type="GO" id="GO:0005886">
    <property type="term" value="C:plasma membrane"/>
    <property type="evidence" value="ECO:0007669"/>
    <property type="project" value="UniProtKB-SubCell"/>
</dbReference>
<dbReference type="STRING" id="391626.OAN307_c46550"/>
<keyword evidence="4 6" id="KW-1133">Transmembrane helix</keyword>
<dbReference type="GO" id="GO:0015171">
    <property type="term" value="F:amino acid transmembrane transporter activity"/>
    <property type="evidence" value="ECO:0007669"/>
    <property type="project" value="TreeGrafter"/>
</dbReference>
<comment type="subcellular location">
    <subcellularLocation>
        <location evidence="1">Cell membrane</location>
        <topology evidence="1">Multi-pass membrane protein</topology>
    </subcellularLocation>
</comment>
<feature type="transmembrane region" description="Helical" evidence="6">
    <location>
        <begin position="12"/>
        <end position="38"/>
    </location>
</feature>
<dbReference type="Pfam" id="PF01810">
    <property type="entry name" value="LysE"/>
    <property type="match status" value="1"/>
</dbReference>
<evidence type="ECO:0000313" key="8">
    <source>
        <dbReference type="Proteomes" id="UP000005307"/>
    </source>
</evidence>
<dbReference type="PANTHER" id="PTHR30086">
    <property type="entry name" value="ARGININE EXPORTER PROTEIN ARGO"/>
    <property type="match status" value="1"/>
</dbReference>
<keyword evidence="5 6" id="KW-0472">Membrane</keyword>
<reference evidence="7 8" key="1">
    <citation type="journal article" date="2013" name="PLoS ONE">
        <title>Poles Apart: Arctic and Antarctic Octadecabacter strains Share High Genome Plasticity and a New Type of Xanthorhodopsin.</title>
        <authorList>
            <person name="Vollmers J."/>
            <person name="Voget S."/>
            <person name="Dietrich S."/>
            <person name="Gollnow K."/>
            <person name="Smits M."/>
            <person name="Meyer K."/>
            <person name="Brinkhoff T."/>
            <person name="Simon M."/>
            <person name="Daniel R."/>
        </authorList>
    </citation>
    <scope>NUCLEOTIDE SEQUENCE [LARGE SCALE GENOMIC DNA]</scope>
    <source>
        <strain evidence="7 8">307</strain>
    </source>
</reference>
<protein>
    <submittedName>
        <fullName evidence="7">LysE-type translocator</fullName>
    </submittedName>
</protein>
<accession>M9RBQ1</accession>
<evidence type="ECO:0000256" key="2">
    <source>
        <dbReference type="ARBA" id="ARBA00022475"/>
    </source>
</evidence>
<dbReference type="eggNOG" id="COG1280">
    <property type="taxonomic scope" value="Bacteria"/>
</dbReference>
<dbReference type="HOGENOM" id="CLU_079569_3_2_5"/>
<evidence type="ECO:0000256" key="4">
    <source>
        <dbReference type="ARBA" id="ARBA00022989"/>
    </source>
</evidence>
<evidence type="ECO:0000256" key="1">
    <source>
        <dbReference type="ARBA" id="ARBA00004651"/>
    </source>
</evidence>
<keyword evidence="8" id="KW-1185">Reference proteome</keyword>
<dbReference type="EMBL" id="CP003740">
    <property type="protein sequence ID" value="AGI70004.1"/>
    <property type="molecule type" value="Genomic_DNA"/>
</dbReference>
<evidence type="ECO:0000256" key="3">
    <source>
        <dbReference type="ARBA" id="ARBA00022692"/>
    </source>
</evidence>
<evidence type="ECO:0000256" key="6">
    <source>
        <dbReference type="SAM" id="Phobius"/>
    </source>
</evidence>
<dbReference type="Proteomes" id="UP000005307">
    <property type="component" value="Chromosome"/>
</dbReference>
<dbReference type="PANTHER" id="PTHR30086:SF20">
    <property type="entry name" value="ARGININE EXPORTER PROTEIN ARGO-RELATED"/>
    <property type="match status" value="1"/>
</dbReference>
<evidence type="ECO:0000256" key="5">
    <source>
        <dbReference type="ARBA" id="ARBA00023136"/>
    </source>
</evidence>
<name>M9RBQ1_9RHOB</name>
<dbReference type="AlphaFoldDB" id="M9RBQ1"/>
<proteinExistence type="predicted"/>
<organism evidence="7 8">
    <name type="scientific">Octadecabacter antarcticus 307</name>
    <dbReference type="NCBI Taxonomy" id="391626"/>
    <lineage>
        <taxon>Bacteria</taxon>
        <taxon>Pseudomonadati</taxon>
        <taxon>Pseudomonadota</taxon>
        <taxon>Alphaproteobacteria</taxon>
        <taxon>Rhodobacterales</taxon>
        <taxon>Roseobacteraceae</taxon>
        <taxon>Octadecabacter</taxon>
    </lineage>
</organism>
<sequence>MAIQTMVHGAKAGWLSSFAFHVASYLHILLAAFGVTVLLKTAPYLLLVLKLAGAAYLIWMGLRMLLKTNEVQSAPTTSVKKTSSQAFKDSLIVEILNPKSALFYFAFLPQFTSSDGSAEVWLQILLLGTIADVMFSATDVVCILSARLVAAGIFSSVQTAVWGRRIGGSILIAMGAKTATGTN</sequence>
<evidence type="ECO:0000313" key="7">
    <source>
        <dbReference type="EMBL" id="AGI70004.1"/>
    </source>
</evidence>
<gene>
    <name evidence="7" type="ORF">OAN307_c46550</name>
</gene>
<keyword evidence="2" id="KW-1003">Cell membrane</keyword>
<feature type="transmembrane region" description="Helical" evidence="6">
    <location>
        <begin position="44"/>
        <end position="62"/>
    </location>
</feature>